<name>A0A164QPF9_9AGAM</name>
<dbReference type="PROSITE" id="PS50850">
    <property type="entry name" value="MFS"/>
    <property type="match status" value="1"/>
</dbReference>
<dbReference type="Pfam" id="PF07690">
    <property type="entry name" value="MFS_1"/>
    <property type="match status" value="1"/>
</dbReference>
<dbReference type="InterPro" id="IPR020846">
    <property type="entry name" value="MFS_dom"/>
</dbReference>
<dbReference type="Proteomes" id="UP000076722">
    <property type="component" value="Unassembled WGS sequence"/>
</dbReference>
<feature type="transmembrane region" description="Helical" evidence="5">
    <location>
        <begin position="284"/>
        <end position="305"/>
    </location>
</feature>
<keyword evidence="3 5" id="KW-1133">Transmembrane helix</keyword>
<dbReference type="STRING" id="1314777.A0A164QPF9"/>
<sequence>MLFTASSLTPVIPQIAEDLKTTGTIVNFSVGLSLFTSAFGGLFWSRYAGYFGRRRIYDLTLPLYFLASLGVAGSRNVPELIISRALQAFGCSAFHSVGEAVITDVFKLEHRGRAMGLYGCLALLGPAAAPLVGGLVSERLSWRIMQAGLGGVGIVMLALIIAYLPETMHPGTRGIDKIDVKNKKARVVFLNPLIPLGLLKSPVLFLSTVGPALTLATDYIMLIPLAYTIGQRYGITNKALLGTLFIPSGLGNMFGMPVSGWLSDRSINKWRSLREGRWIPEDRLRATWLGSLYLVPISTMGLGLVCQFVDGTPGICLNMLFLLTHAIGMCLVVSPCSTYNVDVMQDRSAEAVAAKNAVRSIIVSAAIFGILPTIEAIGVLWTNVLASCLAWIAFGLIYVCIRYGPYLRAWSSVKHTDESSRT</sequence>
<keyword evidence="8" id="KW-1185">Reference proteome</keyword>
<keyword evidence="2 5" id="KW-0812">Transmembrane</keyword>
<keyword evidence="4 5" id="KW-0472">Membrane</keyword>
<evidence type="ECO:0000256" key="2">
    <source>
        <dbReference type="ARBA" id="ARBA00022692"/>
    </source>
</evidence>
<dbReference type="PANTHER" id="PTHR23502:SF64">
    <property type="entry name" value="TRANSPORTER, PUTATIVE (AFU_ORTHOLOGUE AFUA_3G11760)-RELATED"/>
    <property type="match status" value="1"/>
</dbReference>
<feature type="domain" description="Major facilitator superfamily (MFS) profile" evidence="6">
    <location>
        <begin position="1"/>
        <end position="422"/>
    </location>
</feature>
<dbReference type="AlphaFoldDB" id="A0A164QPF9"/>
<dbReference type="SUPFAM" id="SSF103473">
    <property type="entry name" value="MFS general substrate transporter"/>
    <property type="match status" value="1"/>
</dbReference>
<evidence type="ECO:0000259" key="6">
    <source>
        <dbReference type="PROSITE" id="PS50850"/>
    </source>
</evidence>
<protein>
    <submittedName>
        <fullName evidence="7">MFS general substrate transporter</fullName>
    </submittedName>
</protein>
<dbReference type="GO" id="GO:0022857">
    <property type="term" value="F:transmembrane transporter activity"/>
    <property type="evidence" value="ECO:0007669"/>
    <property type="project" value="InterPro"/>
</dbReference>
<evidence type="ECO:0000256" key="5">
    <source>
        <dbReference type="SAM" id="Phobius"/>
    </source>
</evidence>
<organism evidence="7 8">
    <name type="scientific">Sistotremastrum niveocremeum HHB9708</name>
    <dbReference type="NCBI Taxonomy" id="1314777"/>
    <lineage>
        <taxon>Eukaryota</taxon>
        <taxon>Fungi</taxon>
        <taxon>Dikarya</taxon>
        <taxon>Basidiomycota</taxon>
        <taxon>Agaricomycotina</taxon>
        <taxon>Agaricomycetes</taxon>
        <taxon>Sistotremastrales</taxon>
        <taxon>Sistotremastraceae</taxon>
        <taxon>Sertulicium</taxon>
        <taxon>Sertulicium niveocremeum</taxon>
    </lineage>
</organism>
<feature type="transmembrane region" description="Helical" evidence="5">
    <location>
        <begin position="239"/>
        <end position="263"/>
    </location>
</feature>
<evidence type="ECO:0000313" key="8">
    <source>
        <dbReference type="Proteomes" id="UP000076722"/>
    </source>
</evidence>
<feature type="transmembrane region" description="Helical" evidence="5">
    <location>
        <begin position="144"/>
        <end position="164"/>
    </location>
</feature>
<gene>
    <name evidence="7" type="ORF">SISNIDRAFT_431698</name>
</gene>
<reference evidence="7 8" key="1">
    <citation type="journal article" date="2016" name="Mol. Biol. Evol.">
        <title>Comparative Genomics of Early-Diverging Mushroom-Forming Fungi Provides Insights into the Origins of Lignocellulose Decay Capabilities.</title>
        <authorList>
            <person name="Nagy L.G."/>
            <person name="Riley R."/>
            <person name="Tritt A."/>
            <person name="Adam C."/>
            <person name="Daum C."/>
            <person name="Floudas D."/>
            <person name="Sun H."/>
            <person name="Yadav J.S."/>
            <person name="Pangilinan J."/>
            <person name="Larsson K.H."/>
            <person name="Matsuura K."/>
            <person name="Barry K."/>
            <person name="Labutti K."/>
            <person name="Kuo R."/>
            <person name="Ohm R.A."/>
            <person name="Bhattacharya S.S."/>
            <person name="Shirouzu T."/>
            <person name="Yoshinaga Y."/>
            <person name="Martin F.M."/>
            <person name="Grigoriev I.V."/>
            <person name="Hibbett D.S."/>
        </authorList>
    </citation>
    <scope>NUCLEOTIDE SEQUENCE [LARGE SCALE GENOMIC DNA]</scope>
    <source>
        <strain evidence="7 8">HHB9708</strain>
    </source>
</reference>
<evidence type="ECO:0000256" key="4">
    <source>
        <dbReference type="ARBA" id="ARBA00023136"/>
    </source>
</evidence>
<proteinExistence type="predicted"/>
<dbReference type="PANTHER" id="PTHR23502">
    <property type="entry name" value="MAJOR FACILITATOR SUPERFAMILY"/>
    <property type="match status" value="1"/>
</dbReference>
<feature type="transmembrane region" description="Helical" evidence="5">
    <location>
        <begin position="380"/>
        <end position="401"/>
    </location>
</feature>
<dbReference type="PRINTS" id="PR01036">
    <property type="entry name" value="TCRTETB"/>
</dbReference>
<evidence type="ECO:0000256" key="1">
    <source>
        <dbReference type="ARBA" id="ARBA00004141"/>
    </source>
</evidence>
<dbReference type="InterPro" id="IPR036259">
    <property type="entry name" value="MFS_trans_sf"/>
</dbReference>
<dbReference type="EMBL" id="KV419425">
    <property type="protein sequence ID" value="KZS89843.1"/>
    <property type="molecule type" value="Genomic_DNA"/>
</dbReference>
<feature type="transmembrane region" description="Helical" evidence="5">
    <location>
        <begin position="25"/>
        <end position="44"/>
    </location>
</feature>
<evidence type="ECO:0000256" key="3">
    <source>
        <dbReference type="ARBA" id="ARBA00022989"/>
    </source>
</evidence>
<evidence type="ECO:0000313" key="7">
    <source>
        <dbReference type="EMBL" id="KZS89843.1"/>
    </source>
</evidence>
<dbReference type="GO" id="GO:0005886">
    <property type="term" value="C:plasma membrane"/>
    <property type="evidence" value="ECO:0007669"/>
    <property type="project" value="TreeGrafter"/>
</dbReference>
<accession>A0A164QPF9</accession>
<feature type="transmembrane region" description="Helical" evidence="5">
    <location>
        <begin position="317"/>
        <end position="336"/>
    </location>
</feature>
<feature type="transmembrane region" description="Helical" evidence="5">
    <location>
        <begin position="357"/>
        <end position="374"/>
    </location>
</feature>
<comment type="subcellular location">
    <subcellularLocation>
        <location evidence="1">Membrane</location>
        <topology evidence="1">Multi-pass membrane protein</topology>
    </subcellularLocation>
</comment>
<feature type="transmembrane region" description="Helical" evidence="5">
    <location>
        <begin position="114"/>
        <end position="132"/>
    </location>
</feature>
<dbReference type="OrthoDB" id="3066029at2759"/>
<dbReference type="InterPro" id="IPR011701">
    <property type="entry name" value="MFS"/>
</dbReference>
<dbReference type="Gene3D" id="1.20.1720.10">
    <property type="entry name" value="Multidrug resistance protein D"/>
    <property type="match status" value="1"/>
</dbReference>